<dbReference type="RefSeq" id="WP_159373590.1">
    <property type="nucleotide sequence ID" value="NZ_JAESOU010000019.1"/>
</dbReference>
<name>A0A1B1LRP0_VIBPH</name>
<dbReference type="EMBL" id="KU356480">
    <property type="protein sequence ID" value="ANS55716.1"/>
    <property type="molecule type" value="Genomic_DNA"/>
</dbReference>
<accession>A0A1B1LRP0</accession>
<keyword evidence="1" id="KW-0614">Plasmid</keyword>
<dbReference type="AlphaFoldDB" id="A0A1B1LRP0"/>
<protein>
    <submittedName>
        <fullName evidence="1">Uncharacterized protein</fullName>
    </submittedName>
</protein>
<proteinExistence type="predicted"/>
<organism evidence="1">
    <name type="scientific">Vibrio parahaemolyticus</name>
    <dbReference type="NCBI Taxonomy" id="670"/>
    <lineage>
        <taxon>Bacteria</taxon>
        <taxon>Pseudomonadati</taxon>
        <taxon>Pseudomonadota</taxon>
        <taxon>Gammaproteobacteria</taxon>
        <taxon>Vibrionales</taxon>
        <taxon>Vibrionaceae</taxon>
        <taxon>Vibrio</taxon>
    </lineage>
</organism>
<geneLocation type="plasmid" evidence="1">
    <name>pVPS92-VEB</name>
</geneLocation>
<reference evidence="1" key="1">
    <citation type="journal article" date="2016" name="Antimicrob. Agents Chemother.">
        <title>Genetic Characterization of a blaVEB-2-carrying plasmid in Vibrio parahaemolyticus.</title>
        <authorList>
            <person name="Li R."/>
            <person name="Ye L."/>
            <person name="Zheng Z."/>
            <person name="Chan E.W."/>
            <person name="Chen S."/>
        </authorList>
    </citation>
    <scope>NUCLEOTIDE SEQUENCE</scope>
    <source>
        <strain evidence="1">VPS92</strain>
        <plasmid evidence="1">pVPS92-VEB</plasmid>
    </source>
</reference>
<sequence length="93" mass="10033">MKYQLKSGLSIYLVTVLLEDTVHVGSGQGFTDTVHRYAIAESKSAAENLATEHFESQGLAVRITDGFETSRATVNSLIRKDVLGFDAGVSEIA</sequence>
<evidence type="ECO:0000313" key="1">
    <source>
        <dbReference type="EMBL" id="ANS55716.1"/>
    </source>
</evidence>